<keyword evidence="2" id="KW-0812">Transmembrane</keyword>
<sequence length="216" mass="22304">MSTRIPPVPEYASTPMQDRVPSPMPSSVSTVTPRSVEAPGPAPERAHGGVIPHVRVRLGGVVAFAGLAIALLSLYLPWLSGGGSPVTAIALTDVLDLRAMMPINFLGLIALCALTSITLVTRLGVFALLNAAVATLVLIAHCAFVWVLIGSTGASDPLISGLPAGTSVSYGPYISALGFLLVIAGSVWAARAAEYRWPDRAEGHALMKAMKEAVAG</sequence>
<feature type="transmembrane region" description="Helical" evidence="2">
    <location>
        <begin position="58"/>
        <end position="79"/>
    </location>
</feature>
<name>A0AAW5QD07_9ACTN</name>
<evidence type="ECO:0000313" key="4">
    <source>
        <dbReference type="Proteomes" id="UP001206890"/>
    </source>
</evidence>
<reference evidence="3" key="1">
    <citation type="submission" date="2022-04" db="EMBL/GenBank/DDBJ databases">
        <title>Human microbiome associated bacterial genomes.</title>
        <authorList>
            <person name="Sandstrom S."/>
            <person name="Salamzade R."/>
            <person name="Kalan L.R."/>
        </authorList>
    </citation>
    <scope>NUCLEOTIDE SEQUENCE</scope>
    <source>
        <strain evidence="3">P3-SID1762</strain>
    </source>
</reference>
<protein>
    <submittedName>
        <fullName evidence="3">Uncharacterized protein</fullName>
    </submittedName>
</protein>
<keyword evidence="2" id="KW-0472">Membrane</keyword>
<feature type="region of interest" description="Disordered" evidence="1">
    <location>
        <begin position="1"/>
        <end position="44"/>
    </location>
</feature>
<comment type="caution">
    <text evidence="3">The sequence shown here is derived from an EMBL/GenBank/DDBJ whole genome shotgun (WGS) entry which is preliminary data.</text>
</comment>
<feature type="compositionally biased region" description="Low complexity" evidence="1">
    <location>
        <begin position="19"/>
        <end position="36"/>
    </location>
</feature>
<feature type="transmembrane region" description="Helical" evidence="2">
    <location>
        <begin position="127"/>
        <end position="150"/>
    </location>
</feature>
<feature type="transmembrane region" description="Helical" evidence="2">
    <location>
        <begin position="99"/>
        <end position="120"/>
    </location>
</feature>
<gene>
    <name evidence="3" type="ORF">M3D93_13870</name>
</gene>
<dbReference type="EMBL" id="JALXTC010000080">
    <property type="protein sequence ID" value="MCT2118822.1"/>
    <property type="molecule type" value="Genomic_DNA"/>
</dbReference>
<feature type="transmembrane region" description="Helical" evidence="2">
    <location>
        <begin position="170"/>
        <end position="190"/>
    </location>
</feature>
<accession>A0AAW5QD07</accession>
<dbReference type="Proteomes" id="UP001206890">
    <property type="component" value="Unassembled WGS sequence"/>
</dbReference>
<evidence type="ECO:0000256" key="1">
    <source>
        <dbReference type="SAM" id="MobiDB-lite"/>
    </source>
</evidence>
<evidence type="ECO:0000313" key="3">
    <source>
        <dbReference type="EMBL" id="MCT2118822.1"/>
    </source>
</evidence>
<keyword evidence="2" id="KW-1133">Transmembrane helix</keyword>
<dbReference type="RefSeq" id="WP_070723077.1">
    <property type="nucleotide sequence ID" value="NZ_JAFFGT010000024.1"/>
</dbReference>
<dbReference type="AlphaFoldDB" id="A0AAW5QD07"/>
<proteinExistence type="predicted"/>
<evidence type="ECO:0000256" key="2">
    <source>
        <dbReference type="SAM" id="Phobius"/>
    </source>
</evidence>
<organism evidence="3 4">
    <name type="scientific">Dietzia cinnamea</name>
    <dbReference type="NCBI Taxonomy" id="321318"/>
    <lineage>
        <taxon>Bacteria</taxon>
        <taxon>Bacillati</taxon>
        <taxon>Actinomycetota</taxon>
        <taxon>Actinomycetes</taxon>
        <taxon>Mycobacteriales</taxon>
        <taxon>Dietziaceae</taxon>
        <taxon>Dietzia</taxon>
    </lineage>
</organism>